<evidence type="ECO:0000313" key="2">
    <source>
        <dbReference type="EMBL" id="AFG43288.1"/>
    </source>
</evidence>
<dbReference type="EMBL" id="FJ089564">
    <property type="protein sequence ID" value="AFG43297.1"/>
    <property type="molecule type" value="Genomic_DNA"/>
</dbReference>
<evidence type="ECO:0000313" key="11">
    <source>
        <dbReference type="EMBL" id="AFG43303.1"/>
    </source>
</evidence>
<proteinExistence type="predicted"/>
<feature type="non-terminal residue" evidence="8">
    <location>
        <position position="1"/>
    </location>
</feature>
<evidence type="ECO:0000313" key="3">
    <source>
        <dbReference type="EMBL" id="AFG43290.1"/>
    </source>
</evidence>
<evidence type="ECO:0000313" key="4">
    <source>
        <dbReference type="EMBL" id="AFG43293.1"/>
    </source>
</evidence>
<evidence type="ECO:0000313" key="5">
    <source>
        <dbReference type="EMBL" id="AFG43296.1"/>
    </source>
</evidence>
<evidence type="ECO:0000313" key="9">
    <source>
        <dbReference type="EMBL" id="AFG43300.1"/>
    </source>
</evidence>
<dbReference type="EMBL" id="FJ089575">
    <property type="protein sequence ID" value="AFG43288.1"/>
    <property type="molecule type" value="Genomic_DNA"/>
</dbReference>
<accession>H9V0K6</accession>
<dbReference type="EMBL" id="FJ089570">
    <property type="protein sequence ID" value="AFG43301.1"/>
    <property type="molecule type" value="Genomic_DNA"/>
</dbReference>
<dbReference type="EMBL" id="FJ089573">
    <property type="protein sequence ID" value="AFG43290.1"/>
    <property type="molecule type" value="Genomic_DNA"/>
</dbReference>
<dbReference type="EMBL" id="FJ089578">
    <property type="protein sequence ID" value="AFG43293.1"/>
    <property type="molecule type" value="Genomic_DNA"/>
</dbReference>
<dbReference type="EMBL" id="FJ089572">
    <property type="protein sequence ID" value="AFG43298.1"/>
    <property type="molecule type" value="Genomic_DNA"/>
</dbReference>
<evidence type="ECO:0000313" key="10">
    <source>
        <dbReference type="EMBL" id="AFG43301.1"/>
    </source>
</evidence>
<organism evidence="8">
    <name type="scientific">Pinus taeda</name>
    <name type="common">Loblolly pine</name>
    <dbReference type="NCBI Taxonomy" id="3352"/>
    <lineage>
        <taxon>Eukaryota</taxon>
        <taxon>Viridiplantae</taxon>
        <taxon>Streptophyta</taxon>
        <taxon>Embryophyta</taxon>
        <taxon>Tracheophyta</taxon>
        <taxon>Spermatophyta</taxon>
        <taxon>Pinopsida</taxon>
        <taxon>Pinidae</taxon>
        <taxon>Conifers I</taxon>
        <taxon>Pinales</taxon>
        <taxon>Pinaceae</taxon>
        <taxon>Pinus</taxon>
        <taxon>Pinus subgen. Pinus</taxon>
    </lineage>
</organism>
<dbReference type="PANTHER" id="PTHR33237:SF21">
    <property type="entry name" value="TRANSMEMBRANE PROTEIN"/>
    <property type="match status" value="1"/>
</dbReference>
<dbReference type="EMBL" id="FJ089577">
    <property type="protein sequence ID" value="AFG43287.1"/>
    <property type="molecule type" value="Genomic_DNA"/>
</dbReference>
<evidence type="ECO:0000313" key="8">
    <source>
        <dbReference type="EMBL" id="AFG43299.1"/>
    </source>
</evidence>
<dbReference type="EMBL" id="FJ089568">
    <property type="protein sequence ID" value="AFG43300.1"/>
    <property type="molecule type" value="Genomic_DNA"/>
</dbReference>
<dbReference type="EMBL" id="FJ089567">
    <property type="protein sequence ID" value="AFG43296.1"/>
    <property type="molecule type" value="Genomic_DNA"/>
</dbReference>
<gene>
    <name evidence="8" type="ORF">2_1093_01</name>
</gene>
<evidence type="ECO:0000313" key="1">
    <source>
        <dbReference type="EMBL" id="AFG43287.1"/>
    </source>
</evidence>
<dbReference type="AlphaFoldDB" id="H9V0K6"/>
<dbReference type="PANTHER" id="PTHR33237">
    <property type="entry name" value="F2P16.13 PROTEIN-RELATED"/>
    <property type="match status" value="1"/>
</dbReference>
<evidence type="ECO:0000313" key="7">
    <source>
        <dbReference type="EMBL" id="AFG43298.1"/>
    </source>
</evidence>
<evidence type="ECO:0000313" key="6">
    <source>
        <dbReference type="EMBL" id="AFG43297.1"/>
    </source>
</evidence>
<dbReference type="EMBL" id="FJ089576">
    <property type="protein sequence ID" value="AFG43299.1"/>
    <property type="molecule type" value="Genomic_DNA"/>
</dbReference>
<dbReference type="EMBL" id="FJ089579">
    <property type="protein sequence ID" value="AFG43303.1"/>
    <property type="molecule type" value="Genomic_DNA"/>
</dbReference>
<reference evidence="8" key="1">
    <citation type="submission" date="2008-08" db="EMBL/GenBank/DDBJ databases">
        <title>Nucleotide Diversity and Divergence in the Loblolly Pine Gene Space.</title>
        <authorList>
            <person name="Neale D.B."/>
            <person name="Wegrzyn J.L."/>
            <person name="Lee J.M."/>
            <person name="Eckert A.J."/>
            <person name="Liechty J.D."/>
            <person name="Stevens K.A."/>
            <person name="Langley C.H."/>
        </authorList>
    </citation>
    <scope>NUCLEOTIDE SEQUENCE</scope>
    <source>
        <strain evidence="10">6235</strain>
        <strain evidence="1">6236</strain>
        <strain evidence="7">6237</strain>
        <strain evidence="6">6238</strain>
        <strain evidence="5">6239</strain>
        <strain evidence="4">6240</strain>
        <strain evidence="3">6241</strain>
        <strain evidence="9">6242</strain>
        <strain evidence="11">6249</strain>
        <strain evidence="2">6250</strain>
        <strain evidence="8">6251</strain>
        <tissue evidence="8">Megagametophyte</tissue>
    </source>
</reference>
<protein>
    <submittedName>
        <fullName evidence="8">Uncharacterized protein</fullName>
    </submittedName>
</protein>
<name>H9V0K6_PINTA</name>
<feature type="non-terminal residue" evidence="8">
    <location>
        <position position="139"/>
    </location>
</feature>
<sequence>VAAVVMASCAIHLHFHAKDANDDDRTRGVAITRSASTTDSGADAFHSFNCFPKYSGRALISGSRKLLISKKWGISGEEDEVNAYDRAVMQEEGGGDSLWQRNILLGEKCEPLNFSGTIIYDDKGRQLPAFPPRSPRLNI</sequence>